<proteinExistence type="inferred from homology"/>
<feature type="domain" description="CzcB-like barrel-sandwich hybrid" evidence="9">
    <location>
        <begin position="110"/>
        <end position="262"/>
    </location>
</feature>
<dbReference type="GO" id="GO:0046914">
    <property type="term" value="F:transition metal ion binding"/>
    <property type="evidence" value="ECO:0007669"/>
    <property type="project" value="TreeGrafter"/>
</dbReference>
<dbReference type="GO" id="GO:0046686">
    <property type="term" value="P:response to cadmium ion"/>
    <property type="evidence" value="ECO:0007669"/>
    <property type="project" value="UniProtKB-KW"/>
</dbReference>
<keyword evidence="4" id="KW-0105">Cadmium resistance</keyword>
<dbReference type="InterPro" id="IPR051909">
    <property type="entry name" value="MFP_Cation_Efflux"/>
</dbReference>
<dbReference type="InterPro" id="IPR006143">
    <property type="entry name" value="RND_pump_MFP"/>
</dbReference>
<dbReference type="GO" id="GO:0030288">
    <property type="term" value="C:outer membrane-bounded periplasmic space"/>
    <property type="evidence" value="ECO:0007669"/>
    <property type="project" value="TreeGrafter"/>
</dbReference>
<keyword evidence="6" id="KW-1133">Transmembrane helix</keyword>
<evidence type="ECO:0000256" key="5">
    <source>
        <dbReference type="ARBA" id="ARBA00058766"/>
    </source>
</evidence>
<evidence type="ECO:0000256" key="4">
    <source>
        <dbReference type="ARBA" id="ARBA00043263"/>
    </source>
</evidence>
<dbReference type="Gene3D" id="2.40.30.170">
    <property type="match status" value="1"/>
</dbReference>
<feature type="transmembrane region" description="Helical" evidence="6">
    <location>
        <begin position="6"/>
        <end position="25"/>
    </location>
</feature>
<evidence type="ECO:0000313" key="11">
    <source>
        <dbReference type="EMBL" id="CRX37588.1"/>
    </source>
</evidence>
<dbReference type="InterPro" id="IPR058649">
    <property type="entry name" value="CzcB_C"/>
</dbReference>
<evidence type="ECO:0000259" key="9">
    <source>
        <dbReference type="Pfam" id="PF25973"/>
    </source>
</evidence>
<dbReference type="FunFam" id="2.40.30.170:FF:000010">
    <property type="entry name" value="Efflux RND transporter periplasmic adaptor subunit"/>
    <property type="match status" value="1"/>
</dbReference>
<feature type="domain" description="CzcB-like C-terminal circularly permuted SH3-like" evidence="10">
    <location>
        <begin position="347"/>
        <end position="407"/>
    </location>
</feature>
<dbReference type="RefSeq" id="WP_239414294.1">
    <property type="nucleotide sequence ID" value="NZ_CWGJ01000004.1"/>
</dbReference>
<dbReference type="AlphaFoldDB" id="A0A0H5DP01"/>
<dbReference type="Pfam" id="PF25954">
    <property type="entry name" value="Beta-barrel_RND_2"/>
    <property type="match status" value="1"/>
</dbReference>
<dbReference type="Gene3D" id="2.40.420.20">
    <property type="match status" value="1"/>
</dbReference>
<keyword evidence="2" id="KW-0813">Transport</keyword>
<evidence type="ECO:0000256" key="3">
    <source>
        <dbReference type="ARBA" id="ARBA00022833"/>
    </source>
</evidence>
<evidence type="ECO:0000256" key="1">
    <source>
        <dbReference type="ARBA" id="ARBA00009477"/>
    </source>
</evidence>
<dbReference type="Gene3D" id="2.40.50.100">
    <property type="match status" value="1"/>
</dbReference>
<accession>A0A0H5DP01</accession>
<comment type="similarity">
    <text evidence="1">Belongs to the membrane fusion protein (MFP) (TC 8.A.1) family.</text>
</comment>
<sequence length="419" mass="46727">MSPKIVLSYGLAALVGAATTLLIIYSRNVDEFNTLVGFSPSSGEERAISHEHMHHDHDEDHHHDHDEEENLVSFTEEQLEKLKIQVKRAGPGTLQSLITARGKIIIQPDRLAHIIPKISGIARQASMNIGDKVKADEVIAVLESREMADTKAAYLTALSKEKLTASALERETRLYKERISAGQDFLSSKNAYEESLLNLQLAAEKLQAFGLDREEISLLTKQDEPQLRLYHIRSPIDGTIILRHITKGEFIENTTTIYEVADLSHVWVEIGIYPKDLYRVKEGQRVDIVIPFENKGAKARLIYVSPIIDEDTITATAIAELDNADGLFRPGVFVKVNIPSEERPFPITVPKSAVQSGEGKEFVFVAKPEGFERRIVETGESDQDMVEIKSGLLPGEEYAATNTFLLKAELGKDSAEHEH</sequence>
<keyword evidence="12" id="KW-1185">Reference proteome</keyword>
<dbReference type="InterPro" id="IPR058648">
    <property type="entry name" value="HH_CzcB-like"/>
</dbReference>
<dbReference type="Pfam" id="PF25975">
    <property type="entry name" value="CzcB_C"/>
    <property type="match status" value="1"/>
</dbReference>
<evidence type="ECO:0000256" key="6">
    <source>
        <dbReference type="SAM" id="Phobius"/>
    </source>
</evidence>
<feature type="domain" description="CzcB-like alpha-helical hairpin" evidence="7">
    <location>
        <begin position="149"/>
        <end position="208"/>
    </location>
</feature>
<evidence type="ECO:0000259" key="7">
    <source>
        <dbReference type="Pfam" id="PF25893"/>
    </source>
</evidence>
<keyword evidence="6" id="KW-0812">Transmembrane</keyword>
<dbReference type="GO" id="GO:0060003">
    <property type="term" value="P:copper ion export"/>
    <property type="evidence" value="ECO:0007669"/>
    <property type="project" value="TreeGrafter"/>
</dbReference>
<dbReference type="PANTHER" id="PTHR30097">
    <property type="entry name" value="CATION EFFLUX SYSTEM PROTEIN CUSB"/>
    <property type="match status" value="1"/>
</dbReference>
<feature type="domain" description="CusB-like beta-barrel" evidence="8">
    <location>
        <begin position="266"/>
        <end position="340"/>
    </location>
</feature>
<dbReference type="Pfam" id="PF25893">
    <property type="entry name" value="HH_CzcB"/>
    <property type="match status" value="1"/>
</dbReference>
<reference evidence="12" key="1">
    <citation type="submission" date="2015-06" db="EMBL/GenBank/DDBJ databases">
        <authorList>
            <person name="Bertelli C."/>
        </authorList>
    </citation>
    <scope>NUCLEOTIDE SEQUENCE [LARGE SCALE GENOMIC DNA]</scope>
    <source>
        <strain evidence="12">CRIB-30</strain>
    </source>
</reference>
<dbReference type="SUPFAM" id="SSF111369">
    <property type="entry name" value="HlyD-like secretion proteins"/>
    <property type="match status" value="1"/>
</dbReference>
<keyword evidence="6" id="KW-0472">Membrane</keyword>
<dbReference type="InterPro" id="IPR058792">
    <property type="entry name" value="Beta-barrel_RND_2"/>
</dbReference>
<comment type="function">
    <text evidence="5">CzcA and CzcB together would act in zinc efflux nearly as effectively as the complete czc efflux system (CzcABC). The CzcB protein is thought to funnel zinc cations to the CzcA transport protein.</text>
</comment>
<name>A0A0H5DP01_9BACT</name>
<evidence type="ECO:0000313" key="12">
    <source>
        <dbReference type="Proteomes" id="UP000220251"/>
    </source>
</evidence>
<dbReference type="Pfam" id="PF25973">
    <property type="entry name" value="BSH_CzcB"/>
    <property type="match status" value="1"/>
</dbReference>
<gene>
    <name evidence="11" type="ORF">ELAC_0227</name>
</gene>
<evidence type="ECO:0000259" key="8">
    <source>
        <dbReference type="Pfam" id="PF25954"/>
    </source>
</evidence>
<dbReference type="InterPro" id="IPR058647">
    <property type="entry name" value="BSH_CzcB-like"/>
</dbReference>
<evidence type="ECO:0000259" key="10">
    <source>
        <dbReference type="Pfam" id="PF25975"/>
    </source>
</evidence>
<dbReference type="NCBIfam" id="TIGR01730">
    <property type="entry name" value="RND_mfp"/>
    <property type="match status" value="1"/>
</dbReference>
<dbReference type="Proteomes" id="UP000220251">
    <property type="component" value="Unassembled WGS sequence"/>
</dbReference>
<dbReference type="FunFam" id="2.40.420.20:FF:000006">
    <property type="entry name" value="RND family efflux transporter MFP subunit"/>
    <property type="match status" value="1"/>
</dbReference>
<keyword evidence="3" id="KW-0862">Zinc</keyword>
<dbReference type="GO" id="GO:0022857">
    <property type="term" value="F:transmembrane transporter activity"/>
    <property type="evidence" value="ECO:0007669"/>
    <property type="project" value="InterPro"/>
</dbReference>
<protein>
    <submittedName>
        <fullName evidence="11">RND family transporter, membrane fusion protein</fullName>
    </submittedName>
</protein>
<dbReference type="GO" id="GO:0016020">
    <property type="term" value="C:membrane"/>
    <property type="evidence" value="ECO:0007669"/>
    <property type="project" value="InterPro"/>
</dbReference>
<evidence type="ECO:0000256" key="2">
    <source>
        <dbReference type="ARBA" id="ARBA00022448"/>
    </source>
</evidence>
<dbReference type="Gene3D" id="1.10.287.470">
    <property type="entry name" value="Helix hairpin bin"/>
    <property type="match status" value="1"/>
</dbReference>
<organism evidence="11 12">
    <name type="scientific">Estrella lausannensis</name>
    <dbReference type="NCBI Taxonomy" id="483423"/>
    <lineage>
        <taxon>Bacteria</taxon>
        <taxon>Pseudomonadati</taxon>
        <taxon>Chlamydiota</taxon>
        <taxon>Chlamydiia</taxon>
        <taxon>Parachlamydiales</taxon>
        <taxon>Candidatus Criblamydiaceae</taxon>
        <taxon>Estrella</taxon>
    </lineage>
</organism>
<dbReference type="GO" id="GO:0015679">
    <property type="term" value="P:plasma membrane copper ion transport"/>
    <property type="evidence" value="ECO:0007669"/>
    <property type="project" value="TreeGrafter"/>
</dbReference>
<dbReference type="PANTHER" id="PTHR30097:SF4">
    <property type="entry name" value="SLR6042 PROTEIN"/>
    <property type="match status" value="1"/>
</dbReference>
<dbReference type="EMBL" id="CWGJ01000004">
    <property type="protein sequence ID" value="CRX37588.1"/>
    <property type="molecule type" value="Genomic_DNA"/>
</dbReference>